<dbReference type="RefSeq" id="WP_203472917.1">
    <property type="nucleotide sequence ID" value="NZ_AP022873.1"/>
</dbReference>
<dbReference type="EMBL" id="AP022873">
    <property type="protein sequence ID" value="BCB95420.1"/>
    <property type="molecule type" value="Genomic_DNA"/>
</dbReference>
<protein>
    <submittedName>
        <fullName evidence="1">SIR2 family protein</fullName>
    </submittedName>
</protein>
<evidence type="ECO:0000313" key="1">
    <source>
        <dbReference type="EMBL" id="BCB95420.1"/>
    </source>
</evidence>
<dbReference type="KEGG" id="dtp:JZK55_03420"/>
<organism evidence="1 2">
    <name type="scientific">Dissulfurispira thermophila</name>
    <dbReference type="NCBI Taxonomy" id="2715679"/>
    <lineage>
        <taxon>Bacteria</taxon>
        <taxon>Pseudomonadati</taxon>
        <taxon>Nitrospirota</taxon>
        <taxon>Thermodesulfovibrionia</taxon>
        <taxon>Thermodesulfovibrionales</taxon>
        <taxon>Dissulfurispiraceae</taxon>
        <taxon>Dissulfurispira</taxon>
    </lineage>
</organism>
<dbReference type="Proteomes" id="UP000516360">
    <property type="component" value="Chromosome"/>
</dbReference>
<dbReference type="Pfam" id="PF13289">
    <property type="entry name" value="SIR2_2"/>
    <property type="match status" value="1"/>
</dbReference>
<dbReference type="AlphaFoldDB" id="A0A7G1GYA5"/>
<proteinExistence type="predicted"/>
<reference evidence="1 2" key="1">
    <citation type="submission" date="2020-03" db="EMBL/GenBank/DDBJ databases">
        <title>Complete genome sequences of two sulfur-disproportionating bacterial strains T55J and Mzg5.</title>
        <authorList>
            <person name="Umezawa K."/>
            <person name="Kojima H."/>
            <person name="Kato Y."/>
            <person name="Fukui M."/>
        </authorList>
    </citation>
    <scope>NUCLEOTIDE SEQUENCE [LARGE SCALE GENOMIC DNA]</scope>
    <source>
        <strain evidence="1 2">T55J</strain>
    </source>
</reference>
<sequence length="397" mass="45242">MITHDPTEYIKGLQTILVSDKKKIGFLLGAGTSLAKKNFNSKVVPSVIEMTNNIIQSITDKKNKDAVNEIKDEIGDCKFNIETLLSKLELKFQAIGNSSLNGLDKNGIKSLIDEIKNKIKEIVSVHNDIQAENQIQTDFAEWIKRADRKFPIELFTTNYDYLFEIGLEYHNIPYFDGFSGSFNPFFCAELVNDFSFLPKQTKLWKIHGSLGWAYDESNRKVIRSLSENNNLLIYPSVLKYVDSKKLPYEALMDRLSNFIKQDDAVLITCGYSFGDEHINERIFTSLQSSATSSVLALLYEDNFNENHILEIAKSNGKLSVYAKKSAVIGCQYGIWKLKREPSKDYTISLNLYFDEDAPEMTSQLNEEKKGEEKWTGTGKLIITDFSKLVKFLQSMIV</sequence>
<gene>
    <name evidence="1" type="ORF">JZK55_03420</name>
</gene>
<evidence type="ECO:0000313" key="2">
    <source>
        <dbReference type="Proteomes" id="UP000516360"/>
    </source>
</evidence>
<keyword evidence="2" id="KW-1185">Reference proteome</keyword>
<accession>A0A7G1GYA5</accession>
<name>A0A7G1GYA5_9BACT</name>